<keyword evidence="7 8" id="KW-0472">Membrane</keyword>
<dbReference type="PANTHER" id="PTHR21716">
    <property type="entry name" value="TRANSMEMBRANE PROTEIN"/>
    <property type="match status" value="1"/>
</dbReference>
<dbReference type="Proteomes" id="UP000615326">
    <property type="component" value="Unassembled WGS sequence"/>
</dbReference>
<feature type="transmembrane region" description="Helical" evidence="8">
    <location>
        <begin position="268"/>
        <end position="289"/>
    </location>
</feature>
<feature type="transmembrane region" description="Helical" evidence="8">
    <location>
        <begin position="55"/>
        <end position="76"/>
    </location>
</feature>
<feature type="transmembrane region" description="Helical" evidence="8">
    <location>
        <begin position="301"/>
        <end position="323"/>
    </location>
</feature>
<evidence type="ECO:0000256" key="1">
    <source>
        <dbReference type="ARBA" id="ARBA00004651"/>
    </source>
</evidence>
<dbReference type="InterPro" id="IPR002549">
    <property type="entry name" value="AI-2E-like"/>
</dbReference>
<gene>
    <name evidence="9" type="ORF">GOB84_05295</name>
</gene>
<evidence type="ECO:0000256" key="7">
    <source>
        <dbReference type="ARBA" id="ARBA00023136"/>
    </source>
</evidence>
<evidence type="ECO:0000256" key="4">
    <source>
        <dbReference type="ARBA" id="ARBA00022475"/>
    </source>
</evidence>
<dbReference type="PROSITE" id="PS51257">
    <property type="entry name" value="PROKAR_LIPOPROTEIN"/>
    <property type="match status" value="1"/>
</dbReference>
<feature type="transmembrane region" description="Helical" evidence="8">
    <location>
        <begin position="208"/>
        <end position="229"/>
    </location>
</feature>
<protein>
    <submittedName>
        <fullName evidence="9">AI-2E family transporter</fullName>
    </submittedName>
</protein>
<sequence>MNTERIITGLLILGVAYGCVVVMAPFLSAIVWAGILTFVTWPILRQLRRRAGPVTAAVCMTVLCSVGILLPVVLIASKGVADAPQMISMVTDSLLPSLRLPPVPEWVTKVPLAGADLARLWGKAANDVGHLGQSLRPYAGDIAQSLISLLVQAASGGLHLVMALFIAFFFWLSGDSLGRTLVALIRRVAGRHADRMVRIIGGTVRGTVYGVLGTAIIQGILTGIGFAIVRVPEPVLFGAVASLFSVLPIGAPLVWIPAAVWLVASHHLWRGLALALYGVIAISGADHVIRPMFIARGAQLPYLLTLIGVIGGVMEFGGLGIFIGPVLLAVGYTLTVEFAAGQVSVLAPVDGGRGE</sequence>
<feature type="transmembrane region" description="Helical" evidence="8">
    <location>
        <begin position="146"/>
        <end position="172"/>
    </location>
</feature>
<proteinExistence type="inferred from homology"/>
<name>A0ABX0K7V5_9PROT</name>
<reference evidence="9 10" key="1">
    <citation type="journal article" date="2020" name="Int. J. Syst. Evol. Microbiol.">
        <title>Novel acetic acid bacteria from cider fermentations: Acetobacter conturbans sp. nov. and Acetobacter fallax sp. nov.</title>
        <authorList>
            <person name="Sombolestani A.S."/>
            <person name="Cleenwerck I."/>
            <person name="Cnockaert M."/>
            <person name="Borremans W."/>
            <person name="Wieme A.D."/>
            <person name="De Vuyst L."/>
            <person name="Vandamme P."/>
        </authorList>
    </citation>
    <scope>NUCLEOTIDE SEQUENCE [LARGE SCALE GENOMIC DNA]</scope>
    <source>
        <strain evidence="9 10">LMG 1637</strain>
    </source>
</reference>
<evidence type="ECO:0000256" key="8">
    <source>
        <dbReference type="SAM" id="Phobius"/>
    </source>
</evidence>
<comment type="similarity">
    <text evidence="2">Belongs to the autoinducer-2 exporter (AI-2E) (TC 2.A.86) family.</text>
</comment>
<organism evidence="9 10">
    <name type="scientific">Acetobacter fallax</name>
    <dbReference type="NCBI Taxonomy" id="1737473"/>
    <lineage>
        <taxon>Bacteria</taxon>
        <taxon>Pseudomonadati</taxon>
        <taxon>Pseudomonadota</taxon>
        <taxon>Alphaproteobacteria</taxon>
        <taxon>Acetobacterales</taxon>
        <taxon>Acetobacteraceae</taxon>
        <taxon>Acetobacter</taxon>
    </lineage>
</organism>
<evidence type="ECO:0000256" key="5">
    <source>
        <dbReference type="ARBA" id="ARBA00022692"/>
    </source>
</evidence>
<keyword evidence="4" id="KW-1003">Cell membrane</keyword>
<evidence type="ECO:0000313" key="9">
    <source>
        <dbReference type="EMBL" id="NHO31985.1"/>
    </source>
</evidence>
<evidence type="ECO:0000313" key="10">
    <source>
        <dbReference type="Proteomes" id="UP000615326"/>
    </source>
</evidence>
<dbReference type="RefSeq" id="WP_173576578.1">
    <property type="nucleotide sequence ID" value="NZ_WOSW01000006.1"/>
</dbReference>
<evidence type="ECO:0000256" key="3">
    <source>
        <dbReference type="ARBA" id="ARBA00022448"/>
    </source>
</evidence>
<feature type="transmembrane region" description="Helical" evidence="8">
    <location>
        <begin position="7"/>
        <end position="35"/>
    </location>
</feature>
<feature type="transmembrane region" description="Helical" evidence="8">
    <location>
        <begin position="236"/>
        <end position="262"/>
    </location>
</feature>
<dbReference type="PANTHER" id="PTHR21716:SF67">
    <property type="entry name" value="TRANSPORT PROTEIN YDIK-RELATED"/>
    <property type="match status" value="1"/>
</dbReference>
<accession>A0ABX0K7V5</accession>
<comment type="caution">
    <text evidence="9">The sequence shown here is derived from an EMBL/GenBank/DDBJ whole genome shotgun (WGS) entry which is preliminary data.</text>
</comment>
<evidence type="ECO:0000256" key="6">
    <source>
        <dbReference type="ARBA" id="ARBA00022989"/>
    </source>
</evidence>
<dbReference type="EMBL" id="WOSW01000006">
    <property type="protein sequence ID" value="NHO31985.1"/>
    <property type="molecule type" value="Genomic_DNA"/>
</dbReference>
<dbReference type="Pfam" id="PF01594">
    <property type="entry name" value="AI-2E_transport"/>
    <property type="match status" value="1"/>
</dbReference>
<comment type="subcellular location">
    <subcellularLocation>
        <location evidence="1">Cell membrane</location>
        <topology evidence="1">Multi-pass membrane protein</topology>
    </subcellularLocation>
</comment>
<keyword evidence="6 8" id="KW-1133">Transmembrane helix</keyword>
<evidence type="ECO:0000256" key="2">
    <source>
        <dbReference type="ARBA" id="ARBA00009773"/>
    </source>
</evidence>
<keyword evidence="3" id="KW-0813">Transport</keyword>
<keyword evidence="10" id="KW-1185">Reference proteome</keyword>
<keyword evidence="5 8" id="KW-0812">Transmembrane</keyword>